<evidence type="ECO:0000313" key="1">
    <source>
        <dbReference type="EMBL" id="KAJ7567354.1"/>
    </source>
</evidence>
<gene>
    <name evidence="1" type="ORF">O6H91_02G143500</name>
</gene>
<accession>A0ACC2ELG0</accession>
<comment type="caution">
    <text evidence="1">The sequence shown here is derived from an EMBL/GenBank/DDBJ whole genome shotgun (WGS) entry which is preliminary data.</text>
</comment>
<keyword evidence="2" id="KW-1185">Reference proteome</keyword>
<sequence length="295" mass="33518">MVTNLNKIAVLLIILVVVTVGAQAITGTGAHRSSVKFQDSYNVTWSPAYVNLLNEGLTVQLLLNQSSGSGFVSCNKYVFGYFSMQIKLPGNDSAGTVTTYYLSSDELTNKHDELDFEFLGNRSGQPYIVQTNVFAQGIGGREQRIYLWFDPSADFHSYSFLWNQNTIIFLVDDVPIRIFKNNTSLGIPYPSSQPMRLYGSLWNGEDWATRGGLEKTNWTQAPFVASYRNFLVDSSSIASQNSSLHDLWWNRSRFQALNKNQTVKLRWVYQNYLVYDYCTDRARYPVFPSECAVNM</sequence>
<proteinExistence type="predicted"/>
<evidence type="ECO:0000313" key="2">
    <source>
        <dbReference type="Proteomes" id="UP001162992"/>
    </source>
</evidence>
<dbReference type="Proteomes" id="UP001162992">
    <property type="component" value="Chromosome 2"/>
</dbReference>
<organism evidence="1 2">
    <name type="scientific">Diphasiastrum complanatum</name>
    <name type="common">Issler's clubmoss</name>
    <name type="synonym">Lycopodium complanatum</name>
    <dbReference type="NCBI Taxonomy" id="34168"/>
    <lineage>
        <taxon>Eukaryota</taxon>
        <taxon>Viridiplantae</taxon>
        <taxon>Streptophyta</taxon>
        <taxon>Embryophyta</taxon>
        <taxon>Tracheophyta</taxon>
        <taxon>Lycopodiopsida</taxon>
        <taxon>Lycopodiales</taxon>
        <taxon>Lycopodiaceae</taxon>
        <taxon>Lycopodioideae</taxon>
        <taxon>Diphasiastrum</taxon>
    </lineage>
</organism>
<reference evidence="2" key="1">
    <citation type="journal article" date="2024" name="Proc. Natl. Acad. Sci. U.S.A.">
        <title>Extraordinary preservation of gene collinearity over three hundred million years revealed in homosporous lycophytes.</title>
        <authorList>
            <person name="Li C."/>
            <person name="Wickell D."/>
            <person name="Kuo L.Y."/>
            <person name="Chen X."/>
            <person name="Nie B."/>
            <person name="Liao X."/>
            <person name="Peng D."/>
            <person name="Ji J."/>
            <person name="Jenkins J."/>
            <person name="Williams M."/>
            <person name="Shu S."/>
            <person name="Plott C."/>
            <person name="Barry K."/>
            <person name="Rajasekar S."/>
            <person name="Grimwood J."/>
            <person name="Han X."/>
            <person name="Sun S."/>
            <person name="Hou Z."/>
            <person name="He W."/>
            <person name="Dai G."/>
            <person name="Sun C."/>
            <person name="Schmutz J."/>
            <person name="Leebens-Mack J.H."/>
            <person name="Li F.W."/>
            <person name="Wang L."/>
        </authorList>
    </citation>
    <scope>NUCLEOTIDE SEQUENCE [LARGE SCALE GENOMIC DNA]</scope>
    <source>
        <strain evidence="2">cv. PW_Plant_1</strain>
    </source>
</reference>
<name>A0ACC2ELG0_DIPCM</name>
<protein>
    <submittedName>
        <fullName evidence="1">Uncharacterized protein</fullName>
    </submittedName>
</protein>
<dbReference type="EMBL" id="CM055093">
    <property type="protein sequence ID" value="KAJ7567354.1"/>
    <property type="molecule type" value="Genomic_DNA"/>
</dbReference>